<keyword evidence="3" id="KW-0687">Ribonucleoprotein</keyword>
<dbReference type="HAMAP" id="MF_01341">
    <property type="entry name" value="Ribosomal_uL15"/>
    <property type="match status" value="1"/>
</dbReference>
<gene>
    <name evidence="6" type="ORF">METZ01_LOCUS172524</name>
</gene>
<dbReference type="InterPro" id="IPR001196">
    <property type="entry name" value="Ribosomal_uL15_CS"/>
</dbReference>
<evidence type="ECO:0000256" key="2">
    <source>
        <dbReference type="ARBA" id="ARBA00022980"/>
    </source>
</evidence>
<feature type="compositionally biased region" description="Gly residues" evidence="4">
    <location>
        <begin position="31"/>
        <end position="44"/>
    </location>
</feature>
<evidence type="ECO:0000313" key="6">
    <source>
        <dbReference type="EMBL" id="SVB19670.1"/>
    </source>
</evidence>
<dbReference type="AlphaFoldDB" id="A0A382C0S1"/>
<dbReference type="EMBL" id="UINC01032275">
    <property type="protein sequence ID" value="SVB19670.1"/>
    <property type="molecule type" value="Genomic_DNA"/>
</dbReference>
<dbReference type="InterPro" id="IPR005749">
    <property type="entry name" value="Ribosomal_uL15_bac-type"/>
</dbReference>
<evidence type="ECO:0000256" key="1">
    <source>
        <dbReference type="ARBA" id="ARBA00007320"/>
    </source>
</evidence>
<protein>
    <recommendedName>
        <fullName evidence="5">Large ribosomal subunit protein uL15/eL18 domain-containing protein</fullName>
    </recommendedName>
</protein>
<dbReference type="InterPro" id="IPR030878">
    <property type="entry name" value="Ribosomal_uL15"/>
</dbReference>
<dbReference type="PANTHER" id="PTHR12934:SF11">
    <property type="entry name" value="LARGE RIBOSOMAL SUBUNIT PROTEIN UL15M"/>
    <property type="match status" value="1"/>
</dbReference>
<dbReference type="GO" id="GO:0003735">
    <property type="term" value="F:structural constituent of ribosome"/>
    <property type="evidence" value="ECO:0007669"/>
    <property type="project" value="InterPro"/>
</dbReference>
<dbReference type="GO" id="GO:0022625">
    <property type="term" value="C:cytosolic large ribosomal subunit"/>
    <property type="evidence" value="ECO:0007669"/>
    <property type="project" value="TreeGrafter"/>
</dbReference>
<dbReference type="PROSITE" id="PS00475">
    <property type="entry name" value="RIBOSOMAL_L15"/>
    <property type="match status" value="1"/>
</dbReference>
<dbReference type="NCBIfam" id="TIGR01071">
    <property type="entry name" value="rplO_bact"/>
    <property type="match status" value="1"/>
</dbReference>
<evidence type="ECO:0000256" key="4">
    <source>
        <dbReference type="SAM" id="MobiDB-lite"/>
    </source>
</evidence>
<keyword evidence="2" id="KW-0689">Ribosomal protein</keyword>
<evidence type="ECO:0000259" key="5">
    <source>
        <dbReference type="Pfam" id="PF00828"/>
    </source>
</evidence>
<dbReference type="Gene3D" id="3.100.10.10">
    <property type="match status" value="1"/>
</dbReference>
<feature type="compositionally biased region" description="Basic residues" evidence="4">
    <location>
        <begin position="16"/>
        <end position="28"/>
    </location>
</feature>
<dbReference type="Pfam" id="PF00828">
    <property type="entry name" value="Ribosomal_L27A"/>
    <property type="match status" value="1"/>
</dbReference>
<dbReference type="SUPFAM" id="SSF52080">
    <property type="entry name" value="Ribosomal proteins L15p and L18e"/>
    <property type="match status" value="1"/>
</dbReference>
<sequence length="169" mass="18139">MAPGNNLDMSSLHQLKPSKKSKKDRKRVGRGDGSGNGTYSGRGSKGQKQRGSVPFLFEGGQLPLIKRLPHMRGFTNIFRVESTPVNVEVLERFRSGSEVTVENLVAVGAVRKKNARIKILGSGKLTKKLSVVAHAFSKHAQQKIEDAGGTVTVIGAAESSESAEAELTK</sequence>
<dbReference type="InterPro" id="IPR036227">
    <property type="entry name" value="Ribosomal_uL15/eL18_sf"/>
</dbReference>
<reference evidence="6" key="1">
    <citation type="submission" date="2018-05" db="EMBL/GenBank/DDBJ databases">
        <authorList>
            <person name="Lanie J.A."/>
            <person name="Ng W.-L."/>
            <person name="Kazmierczak K.M."/>
            <person name="Andrzejewski T.M."/>
            <person name="Davidsen T.M."/>
            <person name="Wayne K.J."/>
            <person name="Tettelin H."/>
            <person name="Glass J.I."/>
            <person name="Rusch D."/>
            <person name="Podicherti R."/>
            <person name="Tsui H.-C.T."/>
            <person name="Winkler M.E."/>
        </authorList>
    </citation>
    <scope>NUCLEOTIDE SEQUENCE</scope>
</reference>
<name>A0A382C0S1_9ZZZZ</name>
<feature type="domain" description="Large ribosomal subunit protein uL15/eL18" evidence="5">
    <location>
        <begin position="84"/>
        <end position="152"/>
    </location>
</feature>
<comment type="similarity">
    <text evidence="1">Belongs to the universal ribosomal protein uL15 family.</text>
</comment>
<dbReference type="InterPro" id="IPR021131">
    <property type="entry name" value="Ribosomal_uL15/eL18"/>
</dbReference>
<dbReference type="PANTHER" id="PTHR12934">
    <property type="entry name" value="50S RIBOSOMAL PROTEIN L15"/>
    <property type="match status" value="1"/>
</dbReference>
<evidence type="ECO:0000256" key="3">
    <source>
        <dbReference type="ARBA" id="ARBA00023274"/>
    </source>
</evidence>
<dbReference type="GO" id="GO:0006412">
    <property type="term" value="P:translation"/>
    <property type="evidence" value="ECO:0007669"/>
    <property type="project" value="InterPro"/>
</dbReference>
<feature type="region of interest" description="Disordered" evidence="4">
    <location>
        <begin position="1"/>
        <end position="52"/>
    </location>
</feature>
<proteinExistence type="inferred from homology"/>
<organism evidence="6">
    <name type="scientific">marine metagenome</name>
    <dbReference type="NCBI Taxonomy" id="408172"/>
    <lineage>
        <taxon>unclassified sequences</taxon>
        <taxon>metagenomes</taxon>
        <taxon>ecological metagenomes</taxon>
    </lineage>
</organism>
<accession>A0A382C0S1</accession>